<feature type="region of interest" description="Disordered" evidence="1">
    <location>
        <begin position="22"/>
        <end position="51"/>
    </location>
</feature>
<dbReference type="Proteomes" id="UP000735302">
    <property type="component" value="Unassembled WGS sequence"/>
</dbReference>
<keyword evidence="3" id="KW-1185">Reference proteome</keyword>
<name>A0AAV3Y5T7_9GAST</name>
<dbReference type="AlphaFoldDB" id="A0AAV3Y5T7"/>
<keyword evidence="2" id="KW-0695">RNA-directed DNA polymerase</keyword>
<evidence type="ECO:0000313" key="2">
    <source>
        <dbReference type="EMBL" id="GFN77912.1"/>
    </source>
</evidence>
<accession>A0AAV3Y5T7</accession>
<dbReference type="GO" id="GO:0003964">
    <property type="term" value="F:RNA-directed DNA polymerase activity"/>
    <property type="evidence" value="ECO:0007669"/>
    <property type="project" value="UniProtKB-KW"/>
</dbReference>
<gene>
    <name evidence="2" type="ORF">PoB_000441800</name>
</gene>
<dbReference type="EMBL" id="BLXT01000512">
    <property type="protein sequence ID" value="GFN77912.1"/>
    <property type="molecule type" value="Genomic_DNA"/>
</dbReference>
<reference evidence="2 3" key="1">
    <citation type="journal article" date="2021" name="Elife">
        <title>Chloroplast acquisition without the gene transfer in kleptoplastic sea slugs, Plakobranchus ocellatus.</title>
        <authorList>
            <person name="Maeda T."/>
            <person name="Takahashi S."/>
            <person name="Yoshida T."/>
            <person name="Shimamura S."/>
            <person name="Takaki Y."/>
            <person name="Nagai Y."/>
            <person name="Toyoda A."/>
            <person name="Suzuki Y."/>
            <person name="Arimoto A."/>
            <person name="Ishii H."/>
            <person name="Satoh N."/>
            <person name="Nishiyama T."/>
            <person name="Hasebe M."/>
            <person name="Maruyama T."/>
            <person name="Minagawa J."/>
            <person name="Obokata J."/>
            <person name="Shigenobu S."/>
        </authorList>
    </citation>
    <scope>NUCLEOTIDE SEQUENCE [LARGE SCALE GENOMIC DNA]</scope>
</reference>
<evidence type="ECO:0000313" key="3">
    <source>
        <dbReference type="Proteomes" id="UP000735302"/>
    </source>
</evidence>
<proteinExistence type="predicted"/>
<sequence>MEYPCICGKRFSTEKGMKIHSTKMKCVDKSKDRQQRSAQSDRMSENIGQNGGLPEVWGRLEHATMIWEAIQRAKLGKRNLDIVWLGLANA</sequence>
<evidence type="ECO:0000256" key="1">
    <source>
        <dbReference type="SAM" id="MobiDB-lite"/>
    </source>
</evidence>
<keyword evidence="2" id="KW-0808">Transferase</keyword>
<comment type="caution">
    <text evidence="2">The sequence shown here is derived from an EMBL/GenBank/DDBJ whole genome shotgun (WGS) entry which is preliminary data.</text>
</comment>
<protein>
    <submittedName>
        <fullName evidence="2">Reverse transcriptase</fullName>
    </submittedName>
</protein>
<feature type="compositionally biased region" description="Basic and acidic residues" evidence="1">
    <location>
        <begin position="25"/>
        <end position="35"/>
    </location>
</feature>
<organism evidence="2 3">
    <name type="scientific">Plakobranchus ocellatus</name>
    <dbReference type="NCBI Taxonomy" id="259542"/>
    <lineage>
        <taxon>Eukaryota</taxon>
        <taxon>Metazoa</taxon>
        <taxon>Spiralia</taxon>
        <taxon>Lophotrochozoa</taxon>
        <taxon>Mollusca</taxon>
        <taxon>Gastropoda</taxon>
        <taxon>Heterobranchia</taxon>
        <taxon>Euthyneura</taxon>
        <taxon>Panpulmonata</taxon>
        <taxon>Sacoglossa</taxon>
        <taxon>Placobranchoidea</taxon>
        <taxon>Plakobranchidae</taxon>
        <taxon>Plakobranchus</taxon>
    </lineage>
</organism>
<keyword evidence="2" id="KW-0548">Nucleotidyltransferase</keyword>